<evidence type="ECO:0000256" key="7">
    <source>
        <dbReference type="SAM" id="SignalP"/>
    </source>
</evidence>
<dbReference type="InterPro" id="IPR034193">
    <property type="entry name" value="PCSK9_ProteinaseK-like"/>
</dbReference>
<dbReference type="PROSITE" id="PS51892">
    <property type="entry name" value="SUBTILASE"/>
    <property type="match status" value="1"/>
</dbReference>
<feature type="active site" description="Charge relay system" evidence="5">
    <location>
        <position position="314"/>
    </location>
</feature>
<feature type="active site" description="Charge relay system" evidence="5">
    <location>
        <position position="130"/>
    </location>
</feature>
<dbReference type="PANTHER" id="PTHR43806:SF58">
    <property type="entry name" value="ALKALINE PROTEASE 1-RELATED"/>
    <property type="match status" value="1"/>
</dbReference>
<proteinExistence type="inferred from homology"/>
<feature type="domain" description="Peptidase S8/S53" evidence="8">
    <location>
        <begin position="121"/>
        <end position="332"/>
    </location>
</feature>
<evidence type="ECO:0000256" key="4">
    <source>
        <dbReference type="ARBA" id="ARBA00022825"/>
    </source>
</evidence>
<dbReference type="Pfam" id="PF00082">
    <property type="entry name" value="Peptidase_S8"/>
    <property type="match status" value="1"/>
</dbReference>
<feature type="domain" description="Inhibitor I9" evidence="9">
    <location>
        <begin position="53"/>
        <end position="94"/>
    </location>
</feature>
<dbReference type="SUPFAM" id="SSF52743">
    <property type="entry name" value="Subtilisin-like"/>
    <property type="match status" value="1"/>
</dbReference>
<dbReference type="InterPro" id="IPR000209">
    <property type="entry name" value="Peptidase_S8/S53_dom"/>
</dbReference>
<dbReference type="PRINTS" id="PR00723">
    <property type="entry name" value="SUBTILISIN"/>
</dbReference>
<dbReference type="InterPro" id="IPR015500">
    <property type="entry name" value="Peptidase_S8_subtilisin-rel"/>
</dbReference>
<feature type="signal peptide" evidence="7">
    <location>
        <begin position="1"/>
        <end position="15"/>
    </location>
</feature>
<keyword evidence="4 5" id="KW-0720">Serine protease</keyword>
<dbReference type="InterPro" id="IPR022398">
    <property type="entry name" value="Peptidase_S8_His-AS"/>
</dbReference>
<protein>
    <submittedName>
        <fullName evidence="11">Cuticle-degrading serine protease-like</fullName>
    </submittedName>
</protein>
<dbReference type="Gene3D" id="3.30.70.80">
    <property type="entry name" value="Peptidase S8 propeptide/proteinase inhibitor I9"/>
    <property type="match status" value="1"/>
</dbReference>
<evidence type="ECO:0000259" key="9">
    <source>
        <dbReference type="Pfam" id="PF05922"/>
    </source>
</evidence>
<feature type="chain" id="PRO_5045782742" evidence="7">
    <location>
        <begin position="16"/>
        <end position="367"/>
    </location>
</feature>
<evidence type="ECO:0000259" key="8">
    <source>
        <dbReference type="Pfam" id="PF00082"/>
    </source>
</evidence>
<dbReference type="InterPro" id="IPR023828">
    <property type="entry name" value="Peptidase_S8_Ser-AS"/>
</dbReference>
<dbReference type="SUPFAM" id="SSF54897">
    <property type="entry name" value="Protease propeptides/inhibitors"/>
    <property type="match status" value="1"/>
</dbReference>
<dbReference type="RefSeq" id="XP_006825312.1">
    <property type="nucleotide sequence ID" value="XM_006825249.1"/>
</dbReference>
<feature type="active site" description="Charge relay system" evidence="5">
    <location>
        <position position="162"/>
    </location>
</feature>
<reference evidence="11" key="1">
    <citation type="submission" date="2025-08" db="UniProtKB">
        <authorList>
            <consortium name="RefSeq"/>
        </authorList>
    </citation>
    <scope>IDENTIFICATION</scope>
    <source>
        <tissue evidence="11">Testes</tissue>
    </source>
</reference>
<dbReference type="Proteomes" id="UP000694865">
    <property type="component" value="Unplaced"/>
</dbReference>
<dbReference type="Gene3D" id="3.40.50.200">
    <property type="entry name" value="Peptidase S8/S53 domain"/>
    <property type="match status" value="1"/>
</dbReference>
<keyword evidence="2 5" id="KW-0645">Protease</keyword>
<keyword evidence="3 5" id="KW-0378">Hydrolase</keyword>
<dbReference type="InterPro" id="IPR050131">
    <property type="entry name" value="Peptidase_S8_subtilisin-like"/>
</dbReference>
<dbReference type="PROSITE" id="PS00136">
    <property type="entry name" value="SUBTILASE_ASP"/>
    <property type="match status" value="1"/>
</dbReference>
<evidence type="ECO:0000256" key="5">
    <source>
        <dbReference type="PROSITE-ProRule" id="PRU01240"/>
    </source>
</evidence>
<accession>A0ABM0MZ71</accession>
<evidence type="ECO:0000313" key="11">
    <source>
        <dbReference type="RefSeq" id="XP_006825312.1"/>
    </source>
</evidence>
<dbReference type="CDD" id="cd04077">
    <property type="entry name" value="Peptidases_S8_PCSK9_ProteinaseK_like"/>
    <property type="match status" value="1"/>
</dbReference>
<dbReference type="PROSITE" id="PS00137">
    <property type="entry name" value="SUBTILASE_HIS"/>
    <property type="match status" value="1"/>
</dbReference>
<sequence length="367" mass="38408">MRVFILALFVAAASAASLAPVFRANDAVQNSYLVKIKEGHNVDLFAKQLPALKISITKRYKSFHGIAINAQAKAISMLQRMPEVEYIEQDGIYKSSVEWGCDRIDQRDLPLDDAMTLYGDGSGAHIYIIDSGLRHTHQEYEGRASYFYDYEPSNQGEDCNGHGTHCGGTAAGVSVGIATSASLYSVRVLSCIGIGLTTNIVAGCDAVTNGGFQPGVASMSLGGGASPAMDEAVERMMDAGYTVSIAAGNSNSDACELSPARVPDALTVGATESSDKRASYSCYGTCLDVFAPGSLVRSSYHTSDDAYATLSGTSMACPHVTGVVAVHLGASTCSDNASCVDKIVSDATKDVVGDPGVGSPNLLLYCD</sequence>
<dbReference type="PROSITE" id="PS00138">
    <property type="entry name" value="SUBTILASE_SER"/>
    <property type="match status" value="1"/>
</dbReference>
<dbReference type="InterPro" id="IPR010259">
    <property type="entry name" value="S8pro/Inhibitor_I9"/>
</dbReference>
<organism evidence="10 11">
    <name type="scientific">Saccoglossus kowalevskii</name>
    <name type="common">Acorn worm</name>
    <dbReference type="NCBI Taxonomy" id="10224"/>
    <lineage>
        <taxon>Eukaryota</taxon>
        <taxon>Metazoa</taxon>
        <taxon>Hemichordata</taxon>
        <taxon>Enteropneusta</taxon>
        <taxon>Harrimaniidae</taxon>
        <taxon>Saccoglossus</taxon>
    </lineage>
</organism>
<dbReference type="InterPro" id="IPR023827">
    <property type="entry name" value="Peptidase_S8_Asp-AS"/>
</dbReference>
<evidence type="ECO:0000313" key="10">
    <source>
        <dbReference type="Proteomes" id="UP000694865"/>
    </source>
</evidence>
<evidence type="ECO:0000256" key="2">
    <source>
        <dbReference type="ARBA" id="ARBA00022670"/>
    </source>
</evidence>
<dbReference type="InterPro" id="IPR036852">
    <property type="entry name" value="Peptidase_S8/S53_dom_sf"/>
</dbReference>
<evidence type="ECO:0000256" key="6">
    <source>
        <dbReference type="RuleBase" id="RU003355"/>
    </source>
</evidence>
<name>A0ABM0MZ71_SACKO</name>
<comment type="similarity">
    <text evidence="1 5 6">Belongs to the peptidase S8 family.</text>
</comment>
<dbReference type="InterPro" id="IPR037045">
    <property type="entry name" value="S8pro/Inhibitor_I9_sf"/>
</dbReference>
<evidence type="ECO:0000256" key="1">
    <source>
        <dbReference type="ARBA" id="ARBA00011073"/>
    </source>
</evidence>
<dbReference type="GeneID" id="100378194"/>
<gene>
    <name evidence="11" type="primary">LOC100378194</name>
</gene>
<keyword evidence="10" id="KW-1185">Reference proteome</keyword>
<dbReference type="Pfam" id="PF05922">
    <property type="entry name" value="Inhibitor_I9"/>
    <property type="match status" value="1"/>
</dbReference>
<evidence type="ECO:0000256" key="3">
    <source>
        <dbReference type="ARBA" id="ARBA00022801"/>
    </source>
</evidence>
<keyword evidence="7" id="KW-0732">Signal</keyword>
<dbReference type="PANTHER" id="PTHR43806">
    <property type="entry name" value="PEPTIDASE S8"/>
    <property type="match status" value="1"/>
</dbReference>